<dbReference type="InterPro" id="IPR048356">
    <property type="entry name" value="MS_N"/>
</dbReference>
<evidence type="ECO:0000259" key="17">
    <source>
        <dbReference type="Pfam" id="PF20659"/>
    </source>
</evidence>
<evidence type="ECO:0000256" key="4">
    <source>
        <dbReference type="ARBA" id="ARBA00022532"/>
    </source>
</evidence>
<evidence type="ECO:0000256" key="5">
    <source>
        <dbReference type="ARBA" id="ARBA00022679"/>
    </source>
</evidence>
<feature type="binding site" evidence="10">
    <location>
        <position position="550"/>
    </location>
    <ligand>
        <name>acetyl-CoA</name>
        <dbReference type="ChEBI" id="CHEBI:57288"/>
    </ligand>
</feature>
<evidence type="ECO:0000256" key="1">
    <source>
        <dbReference type="ARBA" id="ARBA00001946"/>
    </source>
</evidence>
<dbReference type="NCBIfam" id="TIGR01345">
    <property type="entry name" value="malate_syn_G"/>
    <property type="match status" value="1"/>
</dbReference>
<dbReference type="GO" id="GO:0000287">
    <property type="term" value="F:magnesium ion binding"/>
    <property type="evidence" value="ECO:0007669"/>
    <property type="project" value="TreeGrafter"/>
</dbReference>
<evidence type="ECO:0000259" key="16">
    <source>
        <dbReference type="Pfam" id="PF20658"/>
    </source>
</evidence>
<feature type="binding site" evidence="10">
    <location>
        <position position="118"/>
    </location>
    <ligand>
        <name>acetyl-CoA</name>
        <dbReference type="ChEBI" id="CHEBI:57288"/>
    </ligand>
</feature>
<feature type="modified residue" description="Cysteine sulfenic acid (-SOH)" evidence="10">
    <location>
        <position position="627"/>
    </location>
</feature>
<feature type="domain" description="Malate synthase C-terminal" evidence="17">
    <location>
        <begin position="601"/>
        <end position="718"/>
    </location>
</feature>
<keyword evidence="4 10" id="KW-0816">Tricarboxylic acid cycle</keyword>
<feature type="binding site" evidence="10">
    <location>
        <begin position="125"/>
        <end position="126"/>
    </location>
    <ligand>
        <name>acetyl-CoA</name>
        <dbReference type="ChEBI" id="CHEBI:57288"/>
    </ligand>
</feature>
<dbReference type="Gene3D" id="3.20.20.360">
    <property type="entry name" value="Malate synthase, domain 3"/>
    <property type="match status" value="2"/>
</dbReference>
<feature type="active site" description="Proton acceptor" evidence="10 12">
    <location>
        <position position="344"/>
    </location>
</feature>
<dbReference type="Gene3D" id="1.20.1220.12">
    <property type="entry name" value="Malate synthase, domain III"/>
    <property type="match status" value="1"/>
</dbReference>
<evidence type="ECO:0000256" key="11">
    <source>
        <dbReference type="NCBIfam" id="TIGR01345"/>
    </source>
</evidence>
<feature type="binding site" evidence="10">
    <location>
        <position position="280"/>
    </location>
    <ligand>
        <name>acetyl-CoA</name>
        <dbReference type="ChEBI" id="CHEBI:57288"/>
    </ligand>
</feature>
<keyword evidence="3 10" id="KW-0963">Cytoplasm</keyword>
<keyword evidence="5 10" id="KW-0808">Transferase</keyword>
<comment type="caution">
    <text evidence="10">Lacks conserved residue(s) required for the propagation of feature annotation.</text>
</comment>
<sequence>MNMPQAKNNSVIHPGFCNFINEEVLPLHAIEPTTFWRDLEQLVADLSPINRQLLATRDAMQQQIDQWHLARKGQAMDIKAYEAFLREIGYLVTEGEDFTITTTNVDEEIAHLAGPQLVVPVKNARFALNAANARWGSLYDAFYGTDVIAKTAGLETAVLHNKGYNPARGEAVIAKAKDFLDEVFPLESGSHKDVISYVVYYHHLLAFFQDGSQTGLQQPCQLVAVNGQRSEPEAILLKNNGLHVEIQFDRNGKNGAKDPANINDILIESALSTIIDCEDSVAAVDAEDKIEVYRNWLGLMQGTLEASFSKDGQTQTRRMNPDRIFTDLDNQEYRLHGRSLLLVRNVGHLMECDLMQDELGNFVPEGIMDAVVTTLIGALDLQRSEGMTRNRMRNSRTGSIYIVKPKMHGPEEVAFSCELFSRVEQMLGLPENTIKIGIMDEERRTTLNLKECIRQAKSRVFFINTGFLDRTGDEIHTSMQAGPFLPKDQIKTQPWIQAYENRNVDIGLQCGLPGKAQIGKGMWAMPDEMAAMMTAKIAHPKAGANTAWVPSPTAATLHALHYHQVNVFEVQERIKRRPQASLTDLLTIPTIPSNLTLSDQVIEREIENNVQGLLGYVVRWVEAGVGCSKVPDINNVGLMEDRATLRISSQHLANWLLHGLCDKEQIDDVMQRMALVVDEQNKTTEGYQPMSSNLLTSYAYKAAQDLIFKGVIQANGYTEPLLHAYRVKAKAEN</sequence>
<evidence type="ECO:0000259" key="15">
    <source>
        <dbReference type="Pfam" id="PF20656"/>
    </source>
</evidence>
<feature type="binding site" evidence="10">
    <location>
        <position position="344"/>
    </location>
    <ligand>
        <name>glyoxylate</name>
        <dbReference type="ChEBI" id="CHEBI:36655"/>
    </ligand>
</feature>
<dbReference type="GO" id="GO:0006097">
    <property type="term" value="P:glyoxylate cycle"/>
    <property type="evidence" value="ECO:0007669"/>
    <property type="project" value="UniProtKB-UniRule"/>
</dbReference>
<dbReference type="RefSeq" id="WP_072839585.1">
    <property type="nucleotide sequence ID" value="NZ_FQVF01000008.1"/>
</dbReference>
<feature type="domain" description="Malate synthase G alpha-beta insertion" evidence="16">
    <location>
        <begin position="164"/>
        <end position="239"/>
    </location>
</feature>
<comment type="pathway">
    <text evidence="10 13">Carbohydrate metabolism; glyoxylate cycle; (S)-malate from isocitrate: step 2/2.</text>
</comment>
<dbReference type="Proteomes" id="UP000184517">
    <property type="component" value="Unassembled WGS sequence"/>
</dbReference>
<evidence type="ECO:0000256" key="2">
    <source>
        <dbReference type="ARBA" id="ARBA00022435"/>
    </source>
</evidence>
<dbReference type="OrthoDB" id="9762054at2"/>
<keyword evidence="2 10" id="KW-0329">Glyoxylate bypass</keyword>
<reference evidence="19" key="1">
    <citation type="submission" date="2016-11" db="EMBL/GenBank/DDBJ databases">
        <authorList>
            <person name="Varghese N."/>
            <person name="Submissions S."/>
        </authorList>
    </citation>
    <scope>NUCLEOTIDE SEQUENCE [LARGE SCALE GENOMIC DNA]</scope>
    <source>
        <strain evidence="19">DSM 16579</strain>
    </source>
</reference>
<dbReference type="PANTHER" id="PTHR42739">
    <property type="entry name" value="MALATE SYNTHASE G"/>
    <property type="match status" value="1"/>
</dbReference>
<comment type="cofactor">
    <cofactor evidence="1 10">
        <name>Mg(2+)</name>
        <dbReference type="ChEBI" id="CHEBI:18420"/>
    </cofactor>
</comment>
<dbReference type="HAMAP" id="MF_00641">
    <property type="entry name" value="Malate_synth_G"/>
    <property type="match status" value="1"/>
</dbReference>
<dbReference type="Pfam" id="PF20658">
    <property type="entry name" value="MSG_insertion"/>
    <property type="match status" value="1"/>
</dbReference>
<comment type="subunit">
    <text evidence="10">Monomer.</text>
</comment>
<evidence type="ECO:0000256" key="7">
    <source>
        <dbReference type="ARBA" id="ARBA00022842"/>
    </source>
</evidence>
<dbReference type="GO" id="GO:0006099">
    <property type="term" value="P:tricarboxylic acid cycle"/>
    <property type="evidence" value="ECO:0007669"/>
    <property type="project" value="UniProtKB-KW"/>
</dbReference>
<organism evidence="18 19">
    <name type="scientific">Marinomonas polaris DSM 16579</name>
    <dbReference type="NCBI Taxonomy" id="1122206"/>
    <lineage>
        <taxon>Bacteria</taxon>
        <taxon>Pseudomonadati</taxon>
        <taxon>Pseudomonadota</taxon>
        <taxon>Gammaproteobacteria</taxon>
        <taxon>Oceanospirillales</taxon>
        <taxon>Oceanospirillaceae</taxon>
        <taxon>Marinomonas</taxon>
    </lineage>
</organism>
<dbReference type="GO" id="GO:0009436">
    <property type="term" value="P:glyoxylate catabolic process"/>
    <property type="evidence" value="ECO:0007669"/>
    <property type="project" value="TreeGrafter"/>
</dbReference>
<dbReference type="Pfam" id="PF01274">
    <property type="entry name" value="MS_TIM-barrel"/>
    <property type="match status" value="1"/>
</dbReference>
<evidence type="ECO:0000256" key="12">
    <source>
        <dbReference type="PIRSR" id="PIRSR601465-50"/>
    </source>
</evidence>
<dbReference type="GO" id="GO:0005829">
    <property type="term" value="C:cytosol"/>
    <property type="evidence" value="ECO:0007669"/>
    <property type="project" value="TreeGrafter"/>
</dbReference>
<dbReference type="STRING" id="1122206.SAMN02745753_02029"/>
<feature type="binding site" evidence="10">
    <location>
        <begin position="466"/>
        <end position="469"/>
    </location>
    <ligand>
        <name>glyoxylate</name>
        <dbReference type="ChEBI" id="CHEBI:36655"/>
    </ligand>
</feature>
<dbReference type="InterPro" id="IPR044856">
    <property type="entry name" value="Malate_synth_C_sf"/>
</dbReference>
<accession>A0A1M5BZI2</accession>
<feature type="binding site" evidence="10">
    <location>
        <position position="441"/>
    </location>
    <ligand>
        <name>Mg(2+)</name>
        <dbReference type="ChEBI" id="CHEBI:18420"/>
    </ligand>
</feature>
<dbReference type="NCBIfam" id="NF002825">
    <property type="entry name" value="PRK02999.1"/>
    <property type="match status" value="1"/>
</dbReference>
<dbReference type="PANTHER" id="PTHR42739:SF1">
    <property type="entry name" value="MALATE SYNTHASE G"/>
    <property type="match status" value="1"/>
</dbReference>
<proteinExistence type="inferred from homology"/>
<keyword evidence="19" id="KW-1185">Reference proteome</keyword>
<keyword evidence="8 10" id="KW-0558">Oxidation</keyword>
<dbReference type="InterPro" id="IPR048357">
    <property type="entry name" value="MSG_insertion"/>
</dbReference>
<evidence type="ECO:0000256" key="3">
    <source>
        <dbReference type="ARBA" id="ARBA00022490"/>
    </source>
</evidence>
<feature type="domain" description="Malate synthase TIM barrel" evidence="14">
    <location>
        <begin position="341"/>
        <end position="587"/>
    </location>
</feature>
<dbReference type="GO" id="GO:0004474">
    <property type="term" value="F:malate synthase activity"/>
    <property type="evidence" value="ECO:0007669"/>
    <property type="project" value="UniProtKB-UniRule"/>
</dbReference>
<dbReference type="InterPro" id="IPR046363">
    <property type="entry name" value="MS_N_TIM-barrel_dom"/>
</dbReference>
<dbReference type="InterPro" id="IPR001465">
    <property type="entry name" value="Malate_synthase_TIM"/>
</dbReference>
<keyword evidence="6 10" id="KW-0479">Metal-binding</keyword>
<evidence type="ECO:0000256" key="6">
    <source>
        <dbReference type="ARBA" id="ARBA00022723"/>
    </source>
</evidence>
<dbReference type="InterPro" id="IPR048355">
    <property type="entry name" value="MS_C"/>
</dbReference>
<feature type="binding site" evidence="10">
    <location>
        <position position="441"/>
    </location>
    <ligand>
        <name>glyoxylate</name>
        <dbReference type="ChEBI" id="CHEBI:36655"/>
    </ligand>
</feature>
<evidence type="ECO:0000313" key="18">
    <source>
        <dbReference type="EMBL" id="SHF47757.1"/>
    </source>
</evidence>
<dbReference type="Pfam" id="PF20659">
    <property type="entry name" value="MS_C"/>
    <property type="match status" value="1"/>
</dbReference>
<dbReference type="AlphaFoldDB" id="A0A1M5BZI2"/>
<dbReference type="InterPro" id="IPR011076">
    <property type="entry name" value="Malate_synth_sf"/>
</dbReference>
<comment type="catalytic activity">
    <reaction evidence="9 10 13">
        <text>glyoxylate + acetyl-CoA + H2O = (S)-malate + CoA + H(+)</text>
        <dbReference type="Rhea" id="RHEA:18181"/>
        <dbReference type="ChEBI" id="CHEBI:15377"/>
        <dbReference type="ChEBI" id="CHEBI:15378"/>
        <dbReference type="ChEBI" id="CHEBI:15589"/>
        <dbReference type="ChEBI" id="CHEBI:36655"/>
        <dbReference type="ChEBI" id="CHEBI:57287"/>
        <dbReference type="ChEBI" id="CHEBI:57288"/>
        <dbReference type="EC" id="2.3.3.9"/>
    </reaction>
</comment>
<evidence type="ECO:0000256" key="8">
    <source>
        <dbReference type="ARBA" id="ARBA00023097"/>
    </source>
</evidence>
<dbReference type="SUPFAM" id="SSF51645">
    <property type="entry name" value="Malate synthase G"/>
    <property type="match status" value="1"/>
</dbReference>
<feature type="domain" description="Malate synthase N-terminal" evidence="15">
    <location>
        <begin position="18"/>
        <end position="71"/>
    </location>
</feature>
<dbReference type="Pfam" id="PF20656">
    <property type="entry name" value="MS_N"/>
    <property type="match status" value="1"/>
</dbReference>
<protein>
    <recommendedName>
        <fullName evidence="10 11">Malate synthase G</fullName>
        <ecNumber evidence="10 11">2.3.3.9</ecNumber>
    </recommendedName>
</protein>
<feature type="binding site" evidence="10">
    <location>
        <position position="469"/>
    </location>
    <ligand>
        <name>Mg(2+)</name>
        <dbReference type="ChEBI" id="CHEBI:18420"/>
    </ligand>
</feature>
<dbReference type="EMBL" id="FQVF01000008">
    <property type="protein sequence ID" value="SHF47757.1"/>
    <property type="molecule type" value="Genomic_DNA"/>
</dbReference>
<dbReference type="UniPathway" id="UPA00703">
    <property type="reaction ID" value="UER00720"/>
</dbReference>
<dbReference type="InterPro" id="IPR006253">
    <property type="entry name" value="Malate_synthG"/>
</dbReference>
<evidence type="ECO:0000259" key="14">
    <source>
        <dbReference type="Pfam" id="PF01274"/>
    </source>
</evidence>
<gene>
    <name evidence="10" type="primary">glcB</name>
    <name evidence="18" type="ORF">SAMN02745753_02029</name>
</gene>
<keyword evidence="7 10" id="KW-0460">Magnesium</keyword>
<evidence type="ECO:0000256" key="10">
    <source>
        <dbReference type="HAMAP-Rule" id="MF_00641"/>
    </source>
</evidence>
<feature type="binding site" evidence="10">
    <location>
        <position position="317"/>
    </location>
    <ligand>
        <name>acetyl-CoA</name>
        <dbReference type="ChEBI" id="CHEBI:57288"/>
    </ligand>
</feature>
<feature type="active site" description="Proton donor" evidence="10 12">
    <location>
        <position position="641"/>
    </location>
</feature>
<name>A0A1M5BZI2_9GAMM</name>
<dbReference type="EC" id="2.3.3.9" evidence="10 11"/>
<comment type="similarity">
    <text evidence="10 13">Belongs to the malate synthase family. GlcB subfamily.</text>
</comment>
<evidence type="ECO:0000313" key="19">
    <source>
        <dbReference type="Proteomes" id="UP000184517"/>
    </source>
</evidence>
<comment type="function">
    <text evidence="10">Involved in the glycolate utilization. Catalyzes the condensation and subsequent hydrolysis of acetyl-coenzyme A (acetyl-CoA) and glyoxylate to form malate and CoA.</text>
</comment>
<comment type="subcellular location">
    <subcellularLocation>
        <location evidence="10 13">Cytoplasm</location>
    </subcellularLocation>
</comment>
<evidence type="ECO:0000256" key="9">
    <source>
        <dbReference type="ARBA" id="ARBA00047918"/>
    </source>
</evidence>
<evidence type="ECO:0000256" key="13">
    <source>
        <dbReference type="RuleBase" id="RU003572"/>
    </source>
</evidence>